<dbReference type="AlphaFoldDB" id="A0A8X6WBT7"/>
<keyword evidence="2" id="KW-1185">Reference proteome</keyword>
<proteinExistence type="predicted"/>
<name>A0A8X6WBT7_TRICX</name>
<reference evidence="1" key="1">
    <citation type="submission" date="2020-08" db="EMBL/GenBank/DDBJ databases">
        <title>Multicomponent nature underlies the extraordinary mechanical properties of spider dragline silk.</title>
        <authorList>
            <person name="Kono N."/>
            <person name="Nakamura H."/>
            <person name="Mori M."/>
            <person name="Yoshida Y."/>
            <person name="Ohtoshi R."/>
            <person name="Malay A.D."/>
            <person name="Moran D.A.P."/>
            <person name="Tomita M."/>
            <person name="Numata K."/>
            <person name="Arakawa K."/>
        </authorList>
    </citation>
    <scope>NUCLEOTIDE SEQUENCE</scope>
</reference>
<dbReference type="EMBL" id="BMAU01021400">
    <property type="protein sequence ID" value="GFY31692.1"/>
    <property type="molecule type" value="Genomic_DNA"/>
</dbReference>
<evidence type="ECO:0000313" key="1">
    <source>
        <dbReference type="EMBL" id="GFY31692.1"/>
    </source>
</evidence>
<gene>
    <name evidence="1" type="ORF">TNCV_4200031</name>
</gene>
<evidence type="ECO:0000313" key="2">
    <source>
        <dbReference type="Proteomes" id="UP000887159"/>
    </source>
</evidence>
<protein>
    <submittedName>
        <fullName evidence="1">Uncharacterized protein</fullName>
    </submittedName>
</protein>
<comment type="caution">
    <text evidence="1">The sequence shown here is derived from an EMBL/GenBank/DDBJ whole genome shotgun (WGS) entry which is preliminary data.</text>
</comment>
<organism evidence="1 2">
    <name type="scientific">Trichonephila clavipes</name>
    <name type="common">Golden silk orbweaver</name>
    <name type="synonym">Nephila clavipes</name>
    <dbReference type="NCBI Taxonomy" id="2585209"/>
    <lineage>
        <taxon>Eukaryota</taxon>
        <taxon>Metazoa</taxon>
        <taxon>Ecdysozoa</taxon>
        <taxon>Arthropoda</taxon>
        <taxon>Chelicerata</taxon>
        <taxon>Arachnida</taxon>
        <taxon>Araneae</taxon>
        <taxon>Araneomorphae</taxon>
        <taxon>Entelegynae</taxon>
        <taxon>Araneoidea</taxon>
        <taxon>Nephilidae</taxon>
        <taxon>Trichonephila</taxon>
    </lineage>
</organism>
<dbReference type="Proteomes" id="UP000887159">
    <property type="component" value="Unassembled WGS sequence"/>
</dbReference>
<sequence length="84" mass="9785">MNSFYVICDRATAELSRRAKIYETVIEHFAVLFVEKLLLEIKKKATQKLKETYKDDIESSNFEDMNGTTCDAPLINPLWTILRL</sequence>
<accession>A0A8X6WBT7</accession>